<organism evidence="1 2">
    <name type="scientific">Paxillus rubicundulus Ve08.2h10</name>
    <dbReference type="NCBI Taxonomy" id="930991"/>
    <lineage>
        <taxon>Eukaryota</taxon>
        <taxon>Fungi</taxon>
        <taxon>Dikarya</taxon>
        <taxon>Basidiomycota</taxon>
        <taxon>Agaricomycotina</taxon>
        <taxon>Agaricomycetes</taxon>
        <taxon>Agaricomycetidae</taxon>
        <taxon>Boletales</taxon>
        <taxon>Paxilineae</taxon>
        <taxon>Paxillaceae</taxon>
        <taxon>Paxillus</taxon>
    </lineage>
</organism>
<evidence type="ECO:0000313" key="2">
    <source>
        <dbReference type="Proteomes" id="UP000054538"/>
    </source>
</evidence>
<dbReference type="Proteomes" id="UP000054538">
    <property type="component" value="Unassembled WGS sequence"/>
</dbReference>
<protein>
    <submittedName>
        <fullName evidence="1">Uncharacterized protein</fullName>
    </submittedName>
</protein>
<dbReference type="EMBL" id="KN829424">
    <property type="protein sequence ID" value="KIK73787.1"/>
    <property type="molecule type" value="Genomic_DNA"/>
</dbReference>
<accession>A0A0D0BQH3</accession>
<dbReference type="HOGENOM" id="CLU_046752_5_0_1"/>
<dbReference type="AlphaFoldDB" id="A0A0D0BQH3"/>
<reference evidence="1 2" key="1">
    <citation type="submission" date="2014-04" db="EMBL/GenBank/DDBJ databases">
        <authorList>
            <consortium name="DOE Joint Genome Institute"/>
            <person name="Kuo A."/>
            <person name="Kohler A."/>
            <person name="Jargeat P."/>
            <person name="Nagy L.G."/>
            <person name="Floudas D."/>
            <person name="Copeland A."/>
            <person name="Barry K.W."/>
            <person name="Cichocki N."/>
            <person name="Veneault-Fourrey C."/>
            <person name="LaButti K."/>
            <person name="Lindquist E.A."/>
            <person name="Lipzen A."/>
            <person name="Lundell T."/>
            <person name="Morin E."/>
            <person name="Murat C."/>
            <person name="Sun H."/>
            <person name="Tunlid A."/>
            <person name="Henrissat B."/>
            <person name="Grigoriev I.V."/>
            <person name="Hibbett D.S."/>
            <person name="Martin F."/>
            <person name="Nordberg H.P."/>
            <person name="Cantor M.N."/>
            <person name="Hua S.X."/>
        </authorList>
    </citation>
    <scope>NUCLEOTIDE SEQUENCE [LARGE SCALE GENOMIC DNA]</scope>
    <source>
        <strain evidence="1 2">Ve08.2h10</strain>
    </source>
</reference>
<evidence type="ECO:0000313" key="1">
    <source>
        <dbReference type="EMBL" id="KIK73787.1"/>
    </source>
</evidence>
<sequence>MCSYVTEILVPYWPKAMLNAGASTDQECVLQLDIWVVHFSVAFHTCLDVTWPWIKYRFGPAGTTCVAQPFNVGIQYLLKLYIKECQHSDVIKETLNQLQFWNSCNTLTA</sequence>
<name>A0A0D0BQH3_9AGAM</name>
<reference evidence="2" key="2">
    <citation type="submission" date="2015-01" db="EMBL/GenBank/DDBJ databases">
        <title>Evolutionary Origins and Diversification of the Mycorrhizal Mutualists.</title>
        <authorList>
            <consortium name="DOE Joint Genome Institute"/>
            <consortium name="Mycorrhizal Genomics Consortium"/>
            <person name="Kohler A."/>
            <person name="Kuo A."/>
            <person name="Nagy L.G."/>
            <person name="Floudas D."/>
            <person name="Copeland A."/>
            <person name="Barry K.W."/>
            <person name="Cichocki N."/>
            <person name="Veneault-Fourrey C."/>
            <person name="LaButti K."/>
            <person name="Lindquist E.A."/>
            <person name="Lipzen A."/>
            <person name="Lundell T."/>
            <person name="Morin E."/>
            <person name="Murat C."/>
            <person name="Riley R."/>
            <person name="Ohm R."/>
            <person name="Sun H."/>
            <person name="Tunlid A."/>
            <person name="Henrissat B."/>
            <person name="Grigoriev I.V."/>
            <person name="Hibbett D.S."/>
            <person name="Martin F."/>
        </authorList>
    </citation>
    <scope>NUCLEOTIDE SEQUENCE [LARGE SCALE GENOMIC DNA]</scope>
    <source>
        <strain evidence="2">Ve08.2h10</strain>
    </source>
</reference>
<proteinExistence type="predicted"/>
<keyword evidence="2" id="KW-1185">Reference proteome</keyword>
<gene>
    <name evidence="1" type="ORF">PAXRUDRAFT_177471</name>
</gene>
<dbReference type="OrthoDB" id="2669850at2759"/>
<dbReference type="InParanoid" id="A0A0D0BQH3"/>